<dbReference type="InterPro" id="IPR024534">
    <property type="entry name" value="JetD_C"/>
</dbReference>
<feature type="domain" description="Wadjet protein JetD C-terminal" evidence="1">
    <location>
        <begin position="203"/>
        <end position="377"/>
    </location>
</feature>
<dbReference type="AlphaFoldDB" id="A0A2S9WQX3"/>
<organism evidence="3 4">
    <name type="scientific">Nonlabens agnitus</name>
    <dbReference type="NCBI Taxonomy" id="870484"/>
    <lineage>
        <taxon>Bacteria</taxon>
        <taxon>Pseudomonadati</taxon>
        <taxon>Bacteroidota</taxon>
        <taxon>Flavobacteriia</taxon>
        <taxon>Flavobacteriales</taxon>
        <taxon>Flavobacteriaceae</taxon>
        <taxon>Nonlabens</taxon>
    </lineage>
</organism>
<evidence type="ECO:0000259" key="1">
    <source>
        <dbReference type="Pfam" id="PF09983"/>
    </source>
</evidence>
<evidence type="ECO:0008006" key="5">
    <source>
        <dbReference type="Google" id="ProtNLM"/>
    </source>
</evidence>
<proteinExistence type="predicted"/>
<reference evidence="3 4" key="1">
    <citation type="submission" date="2016-11" db="EMBL/GenBank/DDBJ databases">
        <title>Trade-off between light-utilization and light-protection in marine flavobacteria.</title>
        <authorList>
            <person name="Kumagai Y."/>
        </authorList>
    </citation>
    <scope>NUCLEOTIDE SEQUENCE [LARGE SCALE GENOMIC DNA]</scope>
    <source>
        <strain evidence="3 4">JCM 17109</strain>
    </source>
</reference>
<dbReference type="EMBL" id="MQUC01000003">
    <property type="protein sequence ID" value="PRP65861.1"/>
    <property type="molecule type" value="Genomic_DNA"/>
</dbReference>
<name>A0A2S9WQX3_9FLAO</name>
<dbReference type="RefSeq" id="WP_105981727.1">
    <property type="nucleotide sequence ID" value="NZ_MQUC01000003.1"/>
</dbReference>
<protein>
    <recommendedName>
        <fullName evidence="5">Wadjet protein JetD C-terminal domain-containing protein</fullName>
    </recommendedName>
</protein>
<dbReference type="InterPro" id="IPR024537">
    <property type="entry name" value="DUF3322"/>
</dbReference>
<dbReference type="InterPro" id="IPR036078">
    <property type="entry name" value="Spo11/TopoVI_A_sf"/>
</dbReference>
<evidence type="ECO:0000259" key="2">
    <source>
        <dbReference type="Pfam" id="PF11795"/>
    </source>
</evidence>
<keyword evidence="4" id="KW-1185">Reference proteome</keyword>
<feature type="domain" description="DUF3322" evidence="2">
    <location>
        <begin position="5"/>
        <end position="182"/>
    </location>
</feature>
<evidence type="ECO:0000313" key="4">
    <source>
        <dbReference type="Proteomes" id="UP000239532"/>
    </source>
</evidence>
<dbReference type="Pfam" id="PF11795">
    <property type="entry name" value="DUF3322"/>
    <property type="match status" value="1"/>
</dbReference>
<accession>A0A2S9WQX3</accession>
<dbReference type="SUPFAM" id="SSF56726">
    <property type="entry name" value="DNA topoisomerase IV, alpha subunit"/>
    <property type="match status" value="1"/>
</dbReference>
<dbReference type="Proteomes" id="UP000239532">
    <property type="component" value="Unassembled WGS sequence"/>
</dbReference>
<dbReference type="OrthoDB" id="322908at2"/>
<dbReference type="GO" id="GO:0003677">
    <property type="term" value="F:DNA binding"/>
    <property type="evidence" value="ECO:0007669"/>
    <property type="project" value="InterPro"/>
</dbReference>
<evidence type="ECO:0000313" key="3">
    <source>
        <dbReference type="EMBL" id="PRP65861.1"/>
    </source>
</evidence>
<dbReference type="Pfam" id="PF09983">
    <property type="entry name" value="JetD_C"/>
    <property type="match status" value="1"/>
</dbReference>
<dbReference type="GO" id="GO:0005694">
    <property type="term" value="C:chromosome"/>
    <property type="evidence" value="ECO:0007669"/>
    <property type="project" value="InterPro"/>
</dbReference>
<gene>
    <name evidence="3" type="ORF">BST86_01535</name>
</gene>
<comment type="caution">
    <text evidence="3">The sequence shown here is derived from an EMBL/GenBank/DDBJ whole genome shotgun (WGS) entry which is preliminary data.</text>
</comment>
<sequence>MITPVEIFKKALRRYPSYLQSKIAGTEFFPLVIPGNKIPSKSTSNYSEEIKRLYLDSKEKRGFGYEITYTEKRKKGLGLQSLPTLFSFLNEIDFLKYLGKEKEVEIFIQLSQSTFKIFPDLRDLVLNKPSILQKNIYKWEDYLKVLTYFKNNPRPNLYNRELPINVHTKFIENNKGLLQELLNIVLEPEYLDEEAKNFEKRFGLKKAEPMIRFKVLDEQISKNHFAGFDDLALPLSAFKKLTIPLKRVLVVENKVSLYNALTIPNKESTIVIFGKGYSVVNLKAVEWLKDVELIYWGDFDAHGFDILSQLRGFHDNVKSILMDRGTFEKFYQGDKGKTTFAEVLPNLMDREQELYQYLRTKNLRLEQEKIPRDYFIEAFGRL</sequence>